<sequence>MSVKREETRERAGGGWRVAGSGAGGVARSCEERSNGRVCGARERRRLNEVAGWQEAADGNRWRPAAGGRRGRGRVGEGRVLTAPVLHPPRTTLGESTQHATSSGTLAPITRIEAAGGRPGTKGEGRAGEGCGGKGRPRRQLDKSEAGNGRRRHPSSSTMRRRRATGGALAIDMASLRSVGRCERFGALQRRMAPLARRSPLAYHTCCVFIERQGPSARGCRDAGSTTASYLKCVT</sequence>
<proteinExistence type="predicted"/>
<evidence type="ECO:0000256" key="1">
    <source>
        <dbReference type="SAM" id="MobiDB-lite"/>
    </source>
</evidence>
<dbReference type="AlphaFoldDB" id="A0A8J2VT22"/>
<dbReference type="OrthoDB" id="6932295at2759"/>
<dbReference type="EMBL" id="CAKASE010000058">
    <property type="protein sequence ID" value="CAG9567380.1"/>
    <property type="molecule type" value="Genomic_DNA"/>
</dbReference>
<gene>
    <name evidence="2" type="ORF">DCHRY22_LOCUS7655</name>
</gene>
<feature type="compositionally biased region" description="Basic residues" evidence="1">
    <location>
        <begin position="149"/>
        <end position="164"/>
    </location>
</feature>
<evidence type="ECO:0000313" key="2">
    <source>
        <dbReference type="EMBL" id="CAG9567380.1"/>
    </source>
</evidence>
<feature type="compositionally biased region" description="Gly residues" evidence="1">
    <location>
        <begin position="13"/>
        <end position="25"/>
    </location>
</feature>
<accession>A0A8J2VT22</accession>
<feature type="region of interest" description="Disordered" evidence="1">
    <location>
        <begin position="1"/>
        <end position="36"/>
    </location>
</feature>
<evidence type="ECO:0000313" key="3">
    <source>
        <dbReference type="Proteomes" id="UP000789524"/>
    </source>
</evidence>
<organism evidence="2 3">
    <name type="scientific">Danaus chrysippus</name>
    <name type="common">African queen</name>
    <dbReference type="NCBI Taxonomy" id="151541"/>
    <lineage>
        <taxon>Eukaryota</taxon>
        <taxon>Metazoa</taxon>
        <taxon>Ecdysozoa</taxon>
        <taxon>Arthropoda</taxon>
        <taxon>Hexapoda</taxon>
        <taxon>Insecta</taxon>
        <taxon>Pterygota</taxon>
        <taxon>Neoptera</taxon>
        <taxon>Endopterygota</taxon>
        <taxon>Lepidoptera</taxon>
        <taxon>Glossata</taxon>
        <taxon>Ditrysia</taxon>
        <taxon>Papilionoidea</taxon>
        <taxon>Nymphalidae</taxon>
        <taxon>Danainae</taxon>
        <taxon>Danaini</taxon>
        <taxon>Danaina</taxon>
        <taxon>Danaus</taxon>
        <taxon>Anosia</taxon>
    </lineage>
</organism>
<feature type="region of interest" description="Disordered" evidence="1">
    <location>
        <begin position="111"/>
        <end position="164"/>
    </location>
</feature>
<reference evidence="2" key="1">
    <citation type="submission" date="2021-09" db="EMBL/GenBank/DDBJ databases">
        <authorList>
            <person name="Martin H S."/>
        </authorList>
    </citation>
    <scope>NUCLEOTIDE SEQUENCE</scope>
</reference>
<dbReference type="Proteomes" id="UP000789524">
    <property type="component" value="Unassembled WGS sequence"/>
</dbReference>
<keyword evidence="3" id="KW-1185">Reference proteome</keyword>
<protein>
    <submittedName>
        <fullName evidence="2">(African queen) hypothetical protein</fullName>
    </submittedName>
</protein>
<comment type="caution">
    <text evidence="2">The sequence shown here is derived from an EMBL/GenBank/DDBJ whole genome shotgun (WGS) entry which is preliminary data.</text>
</comment>
<name>A0A8J2VT22_9NEOP</name>
<feature type="compositionally biased region" description="Basic and acidic residues" evidence="1">
    <location>
        <begin position="1"/>
        <end position="12"/>
    </location>
</feature>